<proteinExistence type="predicted"/>
<evidence type="ECO:0000313" key="1">
    <source>
        <dbReference type="EMBL" id="KAK1414764.1"/>
    </source>
</evidence>
<evidence type="ECO:0000313" key="2">
    <source>
        <dbReference type="Proteomes" id="UP001229421"/>
    </source>
</evidence>
<gene>
    <name evidence="1" type="ORF">QVD17_30520</name>
</gene>
<protein>
    <submittedName>
        <fullName evidence="1">Uncharacterized protein</fullName>
    </submittedName>
</protein>
<dbReference type="Proteomes" id="UP001229421">
    <property type="component" value="Unassembled WGS sequence"/>
</dbReference>
<dbReference type="EMBL" id="JAUHHV010000008">
    <property type="protein sequence ID" value="KAK1414764.1"/>
    <property type="molecule type" value="Genomic_DNA"/>
</dbReference>
<reference evidence="1" key="1">
    <citation type="journal article" date="2023" name="bioRxiv">
        <title>Improved chromosome-level genome assembly for marigold (Tagetes erecta).</title>
        <authorList>
            <person name="Jiang F."/>
            <person name="Yuan L."/>
            <person name="Wang S."/>
            <person name="Wang H."/>
            <person name="Xu D."/>
            <person name="Wang A."/>
            <person name="Fan W."/>
        </authorList>
    </citation>
    <scope>NUCLEOTIDE SEQUENCE</scope>
    <source>
        <strain evidence="1">WSJ</strain>
        <tissue evidence="1">Leaf</tissue>
    </source>
</reference>
<comment type="caution">
    <text evidence="1">The sequence shown here is derived from an EMBL/GenBank/DDBJ whole genome shotgun (WGS) entry which is preliminary data.</text>
</comment>
<keyword evidence="2" id="KW-1185">Reference proteome</keyword>
<accession>A0AAD8K2T2</accession>
<dbReference type="AlphaFoldDB" id="A0AAD8K2T2"/>
<name>A0AAD8K2T2_TARER</name>
<organism evidence="1 2">
    <name type="scientific">Tagetes erecta</name>
    <name type="common">African marigold</name>
    <dbReference type="NCBI Taxonomy" id="13708"/>
    <lineage>
        <taxon>Eukaryota</taxon>
        <taxon>Viridiplantae</taxon>
        <taxon>Streptophyta</taxon>
        <taxon>Embryophyta</taxon>
        <taxon>Tracheophyta</taxon>
        <taxon>Spermatophyta</taxon>
        <taxon>Magnoliopsida</taxon>
        <taxon>eudicotyledons</taxon>
        <taxon>Gunneridae</taxon>
        <taxon>Pentapetalae</taxon>
        <taxon>asterids</taxon>
        <taxon>campanulids</taxon>
        <taxon>Asterales</taxon>
        <taxon>Asteraceae</taxon>
        <taxon>Asteroideae</taxon>
        <taxon>Heliantheae alliance</taxon>
        <taxon>Tageteae</taxon>
        <taxon>Tagetes</taxon>
    </lineage>
</organism>
<sequence>MTTSCTATLSFPSSLFPVISSATRCLTSPPAVPVDGVQSRQSLKPIRRSYGSRWLDGGLPAKVKKPSC</sequence>